<dbReference type="InterPro" id="IPR027267">
    <property type="entry name" value="AH/BAR_dom_sf"/>
</dbReference>
<name>A0A7N6APE4_ANATE</name>
<keyword evidence="11" id="KW-0446">Lipid-binding</keyword>
<dbReference type="Gene3D" id="6.10.140.470">
    <property type="match status" value="1"/>
</dbReference>
<evidence type="ECO:0000256" key="10">
    <source>
        <dbReference type="ARBA" id="ARBA00023054"/>
    </source>
</evidence>
<evidence type="ECO:0000256" key="14">
    <source>
        <dbReference type="ARBA" id="ARBA00023228"/>
    </source>
</evidence>
<proteinExistence type="inferred from homology"/>
<keyword evidence="14" id="KW-0458">Lysosome</keyword>
<evidence type="ECO:0000259" key="19">
    <source>
        <dbReference type="PROSITE" id="PS51741"/>
    </source>
</evidence>
<evidence type="ECO:0000256" key="9">
    <source>
        <dbReference type="ARBA" id="ARBA00022583"/>
    </source>
</evidence>
<dbReference type="PANTHER" id="PTHR15735">
    <property type="entry name" value="FCH AND DOUBLE SH3 DOMAINS PROTEIN"/>
    <property type="match status" value="1"/>
</dbReference>
<dbReference type="Ensembl" id="ENSATET00000069455.2">
    <property type="protein sequence ID" value="ENSATEP00000049680.1"/>
    <property type="gene ID" value="ENSATEG00000021289.3"/>
</dbReference>
<evidence type="ECO:0008006" key="23">
    <source>
        <dbReference type="Google" id="ProtNLM"/>
    </source>
</evidence>
<keyword evidence="22" id="KW-1185">Reference proteome</keyword>
<keyword evidence="10 16" id="KW-0175">Coiled coil</keyword>
<dbReference type="GO" id="GO:0005764">
    <property type="term" value="C:lysosome"/>
    <property type="evidence" value="ECO:0007669"/>
    <property type="project" value="UniProtKB-SubCell"/>
</dbReference>
<dbReference type="Gene3D" id="1.20.1270.60">
    <property type="entry name" value="Arfaptin homology (AH) domain/BAR domain"/>
    <property type="match status" value="1"/>
</dbReference>
<dbReference type="InterPro" id="IPR011072">
    <property type="entry name" value="HR1_rho-bd"/>
</dbReference>
<reference evidence="21" key="1">
    <citation type="submission" date="2021-04" db="EMBL/GenBank/DDBJ databases">
        <authorList>
            <consortium name="Wellcome Sanger Institute Data Sharing"/>
        </authorList>
    </citation>
    <scope>NUCLEOTIDE SEQUENCE [LARGE SCALE GENOMIC DNA]</scope>
</reference>
<evidence type="ECO:0000313" key="22">
    <source>
        <dbReference type="Proteomes" id="UP000265040"/>
    </source>
</evidence>
<evidence type="ECO:0000256" key="13">
    <source>
        <dbReference type="ARBA" id="ARBA00023212"/>
    </source>
</evidence>
<evidence type="ECO:0000256" key="3">
    <source>
        <dbReference type="ARBA" id="ARBA00004371"/>
    </source>
</evidence>
<feature type="domain" description="REM-1" evidence="20">
    <location>
        <begin position="387"/>
        <end position="464"/>
    </location>
</feature>
<dbReference type="CDD" id="cd07653">
    <property type="entry name" value="F-BAR_CIP4-like"/>
    <property type="match status" value="1"/>
</dbReference>
<evidence type="ECO:0000256" key="16">
    <source>
        <dbReference type="PROSITE-ProRule" id="PRU01077"/>
    </source>
</evidence>
<evidence type="ECO:0000256" key="2">
    <source>
        <dbReference type="ARBA" id="ARBA00004245"/>
    </source>
</evidence>
<dbReference type="AlphaFoldDB" id="A0A7N6APE4"/>
<dbReference type="FunFam" id="2.30.30.40:FF:000017">
    <property type="entry name" value="Formin-binding protein 1-like isoform 1"/>
    <property type="match status" value="1"/>
</dbReference>
<evidence type="ECO:0000256" key="8">
    <source>
        <dbReference type="ARBA" id="ARBA00022490"/>
    </source>
</evidence>
<dbReference type="SMART" id="SM00055">
    <property type="entry name" value="FCH"/>
    <property type="match status" value="1"/>
</dbReference>
<comment type="similarity">
    <text evidence="5">Belongs to the FNBP1 family.</text>
</comment>
<dbReference type="InterPro" id="IPR036028">
    <property type="entry name" value="SH3-like_dom_sf"/>
</dbReference>
<keyword evidence="12" id="KW-0472">Membrane</keyword>
<dbReference type="CDD" id="cd11628">
    <property type="entry name" value="HR1_CIP4_FNBP1L"/>
    <property type="match status" value="1"/>
</dbReference>
<comment type="subcellular location">
    <subcellularLocation>
        <location evidence="1">Cell membrane</location>
    </subcellularLocation>
    <subcellularLocation>
        <location evidence="4">Cytoplasm</location>
        <location evidence="4">Cell cortex</location>
    </subcellularLocation>
    <subcellularLocation>
        <location evidence="2">Cytoplasm</location>
        <location evidence="2">Cytoskeleton</location>
    </subcellularLocation>
    <subcellularLocation>
        <location evidence="3">Lysosome</location>
    </subcellularLocation>
</comment>
<evidence type="ECO:0000259" key="20">
    <source>
        <dbReference type="PROSITE" id="PS51860"/>
    </source>
</evidence>
<reference evidence="21" key="2">
    <citation type="submission" date="2025-08" db="UniProtKB">
        <authorList>
            <consortium name="Ensembl"/>
        </authorList>
    </citation>
    <scope>IDENTIFICATION</scope>
</reference>
<evidence type="ECO:0000256" key="5">
    <source>
        <dbReference type="ARBA" id="ARBA00009426"/>
    </source>
</evidence>
<dbReference type="GO" id="GO:0005938">
    <property type="term" value="C:cell cortex"/>
    <property type="evidence" value="ECO:0007669"/>
    <property type="project" value="UniProtKB-SubCell"/>
</dbReference>
<evidence type="ECO:0000313" key="21">
    <source>
        <dbReference type="Ensembl" id="ENSATEP00000049680.1"/>
    </source>
</evidence>
<keyword evidence="13" id="KW-0206">Cytoskeleton</keyword>
<dbReference type="GO" id="GO:0007165">
    <property type="term" value="P:signal transduction"/>
    <property type="evidence" value="ECO:0007669"/>
    <property type="project" value="InterPro"/>
</dbReference>
<dbReference type="PROSITE" id="PS51860">
    <property type="entry name" value="REM_1"/>
    <property type="match status" value="1"/>
</dbReference>
<sequence>EDWLRYHLSLLTYLSEHEGLITCSKYVKFVKERTEIEQNYAKQLRNLSKKYNLKRSSKDDLESRLSTYQAFLDILNEMNDYAGQRELIAENMMMNICIDLTKYLQELKLERKTVSFIYRGAQQCLESTYKQLDSSKKRFEREWREAERAAQYAEKTDQDINATKADVEKAKQQAHMRAHIAEECKNDYAAQLQKYNKEQSQFYFNDMPLIFNKLQDLDERRVKKLAQGYILFSDTEKHVMPIIGKCLEGITKAVLGSLQCCLPGFVVCFKVLTVSFSFPCHLVCYCLPHLPSFLYPLSPILYTTLFLHISCSGAGTFGFIPPQLSPSTLPPFSTPPAPSPANGPPSPKFGRDPLSYCLKEINKTVKPRISSFRTLRRSPTVTEDFAHLPPEQRRKRLQQKLDEICKELQKEVDQSEALGKMKDVYEKNPQMGDPASLASQISQTSQNIERLRGEVNKYETWLAEAGGRGDTVRHKTQTFNNNGAHDVQRYHYFLLIDIMFDTMRCCLCCTFFFFPISPDGAHSDESTPDPSQAIYAEFDDDFEDEELSAPIGKCTAMYNFPGASEGTISMQEGEVLAVVEEDKGDGWTRVRRNNGDEGYIPTSYVTINLNK</sequence>
<dbReference type="FunFam" id="1.20.1270.60:FF:000002">
    <property type="entry name" value="Formin-binding protein 1-like isoform 1"/>
    <property type="match status" value="1"/>
</dbReference>
<organism evidence="21 22">
    <name type="scientific">Anabas testudineus</name>
    <name type="common">Climbing perch</name>
    <name type="synonym">Anthias testudineus</name>
    <dbReference type="NCBI Taxonomy" id="64144"/>
    <lineage>
        <taxon>Eukaryota</taxon>
        <taxon>Metazoa</taxon>
        <taxon>Chordata</taxon>
        <taxon>Craniata</taxon>
        <taxon>Vertebrata</taxon>
        <taxon>Euteleostomi</taxon>
        <taxon>Actinopterygii</taxon>
        <taxon>Neopterygii</taxon>
        <taxon>Teleostei</taxon>
        <taxon>Neoteleostei</taxon>
        <taxon>Acanthomorphata</taxon>
        <taxon>Anabantaria</taxon>
        <taxon>Anabantiformes</taxon>
        <taxon>Anabantoidei</taxon>
        <taxon>Anabantidae</taxon>
        <taxon>Anabas</taxon>
    </lineage>
</organism>
<reference evidence="21" key="3">
    <citation type="submission" date="2025-09" db="UniProtKB">
        <authorList>
            <consortium name="Ensembl"/>
        </authorList>
    </citation>
    <scope>IDENTIFICATION</scope>
</reference>
<dbReference type="Pfam" id="PF00018">
    <property type="entry name" value="SH3_1"/>
    <property type="match status" value="1"/>
</dbReference>
<dbReference type="GeneTree" id="ENSGT00950000183047"/>
<evidence type="ECO:0000256" key="4">
    <source>
        <dbReference type="ARBA" id="ARBA00004544"/>
    </source>
</evidence>
<dbReference type="InterPro" id="IPR031160">
    <property type="entry name" value="F_BAR_dom"/>
</dbReference>
<evidence type="ECO:0000256" key="7">
    <source>
        <dbReference type="ARBA" id="ARBA00022475"/>
    </source>
</evidence>
<dbReference type="InterPro" id="IPR057870">
    <property type="entry name" value="HR1_TOCA"/>
</dbReference>
<dbReference type="PROSITE" id="PS50002">
    <property type="entry name" value="SH3"/>
    <property type="match status" value="1"/>
</dbReference>
<evidence type="ECO:0000256" key="6">
    <source>
        <dbReference type="ARBA" id="ARBA00022443"/>
    </source>
</evidence>
<evidence type="ECO:0000256" key="11">
    <source>
        <dbReference type="ARBA" id="ARBA00023121"/>
    </source>
</evidence>
<dbReference type="SUPFAM" id="SSF103657">
    <property type="entry name" value="BAR/IMD domain-like"/>
    <property type="match status" value="1"/>
</dbReference>
<dbReference type="SUPFAM" id="SSF50044">
    <property type="entry name" value="SH3-domain"/>
    <property type="match status" value="1"/>
</dbReference>
<keyword evidence="8" id="KW-0963">Cytoplasm</keyword>
<accession>A0A7N6APE4</accession>
<dbReference type="Pfam" id="PF25610">
    <property type="entry name" value="HR1_TOCA"/>
    <property type="match status" value="1"/>
</dbReference>
<evidence type="ECO:0000256" key="15">
    <source>
        <dbReference type="PROSITE-ProRule" id="PRU00192"/>
    </source>
</evidence>
<dbReference type="InterPro" id="IPR001060">
    <property type="entry name" value="FCH_dom"/>
</dbReference>
<dbReference type="PANTHER" id="PTHR15735:SF17">
    <property type="entry name" value="CDC42-INTERACTING PROTEIN 4"/>
    <property type="match status" value="1"/>
</dbReference>
<dbReference type="Proteomes" id="UP000265040">
    <property type="component" value="Chromosome 8"/>
</dbReference>
<dbReference type="PROSITE" id="PS51741">
    <property type="entry name" value="F_BAR"/>
    <property type="match status" value="1"/>
</dbReference>
<evidence type="ECO:0000256" key="17">
    <source>
        <dbReference type="SAM" id="Coils"/>
    </source>
</evidence>
<dbReference type="InterPro" id="IPR057871">
    <property type="entry name" value="HR1_CIP4_FNBP1L"/>
</dbReference>
<dbReference type="InterPro" id="IPR001452">
    <property type="entry name" value="SH3_domain"/>
</dbReference>
<keyword evidence="6 15" id="KW-0728">SH3 domain</keyword>
<feature type="coiled-coil region" evidence="17">
    <location>
        <begin position="129"/>
        <end position="173"/>
    </location>
</feature>
<keyword evidence="9" id="KW-0254">Endocytosis</keyword>
<dbReference type="SMART" id="SM00326">
    <property type="entry name" value="SH3"/>
    <property type="match status" value="1"/>
</dbReference>
<dbReference type="GO" id="GO:0005856">
    <property type="term" value="C:cytoskeleton"/>
    <property type="evidence" value="ECO:0007669"/>
    <property type="project" value="UniProtKB-SubCell"/>
</dbReference>
<dbReference type="CDD" id="cd11911">
    <property type="entry name" value="SH3_CIP4-like"/>
    <property type="match status" value="1"/>
</dbReference>
<dbReference type="GO" id="GO:0005886">
    <property type="term" value="C:plasma membrane"/>
    <property type="evidence" value="ECO:0007669"/>
    <property type="project" value="UniProtKB-SubCell"/>
</dbReference>
<dbReference type="GO" id="GO:0008289">
    <property type="term" value="F:lipid binding"/>
    <property type="evidence" value="ECO:0007669"/>
    <property type="project" value="UniProtKB-KW"/>
</dbReference>
<evidence type="ECO:0000256" key="1">
    <source>
        <dbReference type="ARBA" id="ARBA00004236"/>
    </source>
</evidence>
<evidence type="ECO:0000259" key="18">
    <source>
        <dbReference type="PROSITE" id="PS50002"/>
    </source>
</evidence>
<feature type="domain" description="SH3" evidence="18">
    <location>
        <begin position="549"/>
        <end position="610"/>
    </location>
</feature>
<dbReference type="GO" id="GO:0006897">
    <property type="term" value="P:endocytosis"/>
    <property type="evidence" value="ECO:0007669"/>
    <property type="project" value="UniProtKB-KW"/>
</dbReference>
<evidence type="ECO:0000256" key="12">
    <source>
        <dbReference type="ARBA" id="ARBA00023136"/>
    </source>
</evidence>
<keyword evidence="7" id="KW-1003">Cell membrane</keyword>
<dbReference type="Gene3D" id="2.30.30.40">
    <property type="entry name" value="SH3 Domains"/>
    <property type="match status" value="1"/>
</dbReference>
<protein>
    <recommendedName>
        <fullName evidence="23">Thyroid hormone receptor interactor 10b</fullName>
    </recommendedName>
</protein>
<feature type="domain" description="F-BAR" evidence="19">
    <location>
        <begin position="1"/>
        <end position="262"/>
    </location>
</feature>
<dbReference type="Pfam" id="PF00611">
    <property type="entry name" value="FCH"/>
    <property type="match status" value="1"/>
</dbReference>